<reference evidence="1 2" key="1">
    <citation type="submission" date="2015-09" db="EMBL/GenBank/DDBJ databases">
        <authorList>
            <consortium name="Swine Surveillance"/>
        </authorList>
    </citation>
    <scope>NUCLEOTIDE SEQUENCE [LARGE SCALE GENOMIC DNA]</scope>
    <source>
        <strain evidence="1 2">CECT 8399</strain>
    </source>
</reference>
<organism evidence="1 2">
    <name type="scientific">Leisingera aquaemixtae</name>
    <dbReference type="NCBI Taxonomy" id="1396826"/>
    <lineage>
        <taxon>Bacteria</taxon>
        <taxon>Pseudomonadati</taxon>
        <taxon>Pseudomonadota</taxon>
        <taxon>Alphaproteobacteria</taxon>
        <taxon>Rhodobacterales</taxon>
        <taxon>Roseobacteraceae</taxon>
        <taxon>Leisingera</taxon>
    </lineage>
</organism>
<name>A0A0P1HXG7_9RHOB</name>
<sequence length="144" mass="16256">MTQGSKLPWICDVRCETCHSRKEQKEAAAQGWALIGADPDRDPNYRLYRHRECGHTQRVARVNMQTGRFGCGKCGDDWPAAPSHLYAMQFKLPNGAQLVKLGFSRNPDSRLRHQLMKDHSVDAQILKTVRMASGQLNASPRPRA</sequence>
<evidence type="ECO:0000313" key="2">
    <source>
        <dbReference type="Proteomes" id="UP000051326"/>
    </source>
</evidence>
<accession>A0A0P1HXG7</accession>
<gene>
    <name evidence="1" type="ORF">PHA8399_02472</name>
</gene>
<proteinExistence type="predicted"/>
<dbReference type="AlphaFoldDB" id="A0A0P1HXG7"/>
<protein>
    <submittedName>
        <fullName evidence="1">Uncharacterized protein</fullName>
    </submittedName>
</protein>
<dbReference type="Proteomes" id="UP000051326">
    <property type="component" value="Unassembled WGS sequence"/>
</dbReference>
<dbReference type="EMBL" id="CYSR01000026">
    <property type="protein sequence ID" value="CUI00341.1"/>
    <property type="molecule type" value="Genomic_DNA"/>
</dbReference>
<evidence type="ECO:0000313" key="1">
    <source>
        <dbReference type="EMBL" id="CUI00341.1"/>
    </source>
</evidence>